<gene>
    <name evidence="1" type="ORF">BJX68DRAFT_223499</name>
</gene>
<dbReference type="EMBL" id="JBFXLR010000001">
    <property type="protein sequence ID" value="KAL2861919.1"/>
    <property type="molecule type" value="Genomic_DNA"/>
</dbReference>
<sequence length="130" mass="14633">MFRIIARAQHTWLRLPWIELFLVGLFAIQVPFSCSSIELDTLGSPLGKLNRISNFCDDRGQLSTHGDFSAPLADAQSRDIHCRALLFKADSENACYGVQNLKSVARLPCLIYLSQVREIGFKCWMTPPTC</sequence>
<dbReference type="GeneID" id="98153319"/>
<proteinExistence type="predicted"/>
<name>A0ABR4LBK5_9EURO</name>
<dbReference type="Proteomes" id="UP001610444">
    <property type="component" value="Unassembled WGS sequence"/>
</dbReference>
<keyword evidence="2" id="KW-1185">Reference proteome</keyword>
<reference evidence="1 2" key="1">
    <citation type="submission" date="2024-07" db="EMBL/GenBank/DDBJ databases">
        <title>Section-level genome sequencing and comparative genomics of Aspergillus sections Usti and Cavernicolus.</title>
        <authorList>
            <consortium name="Lawrence Berkeley National Laboratory"/>
            <person name="Nybo J.L."/>
            <person name="Vesth T.C."/>
            <person name="Theobald S."/>
            <person name="Frisvad J.C."/>
            <person name="Larsen T.O."/>
            <person name="Kjaerboelling I."/>
            <person name="Rothschild-Mancinelli K."/>
            <person name="Lyhne E.K."/>
            <person name="Kogle M.E."/>
            <person name="Barry K."/>
            <person name="Clum A."/>
            <person name="Na H."/>
            <person name="Ledsgaard L."/>
            <person name="Lin J."/>
            <person name="Lipzen A."/>
            <person name="Kuo A."/>
            <person name="Riley R."/>
            <person name="Mondo S."/>
            <person name="LaButti K."/>
            <person name="Haridas S."/>
            <person name="Pangalinan J."/>
            <person name="Salamov A.A."/>
            <person name="Simmons B.A."/>
            <person name="Magnuson J.K."/>
            <person name="Chen J."/>
            <person name="Drula E."/>
            <person name="Henrissat B."/>
            <person name="Wiebenga A."/>
            <person name="Lubbers R.J."/>
            <person name="Gomes A.C."/>
            <person name="Macurrencykelacurrency M.R."/>
            <person name="Stajich J."/>
            <person name="Grigoriev I.V."/>
            <person name="Mortensen U.H."/>
            <person name="De vries R.P."/>
            <person name="Baker S.E."/>
            <person name="Andersen M.R."/>
        </authorList>
    </citation>
    <scope>NUCLEOTIDE SEQUENCE [LARGE SCALE GENOMIC DNA]</scope>
    <source>
        <strain evidence="1 2">CBS 756.74</strain>
    </source>
</reference>
<accession>A0ABR4LBK5</accession>
<organism evidence="1 2">
    <name type="scientific">Aspergillus pseudodeflectus</name>
    <dbReference type="NCBI Taxonomy" id="176178"/>
    <lineage>
        <taxon>Eukaryota</taxon>
        <taxon>Fungi</taxon>
        <taxon>Dikarya</taxon>
        <taxon>Ascomycota</taxon>
        <taxon>Pezizomycotina</taxon>
        <taxon>Eurotiomycetes</taxon>
        <taxon>Eurotiomycetidae</taxon>
        <taxon>Eurotiales</taxon>
        <taxon>Aspergillaceae</taxon>
        <taxon>Aspergillus</taxon>
        <taxon>Aspergillus subgen. Nidulantes</taxon>
    </lineage>
</organism>
<dbReference type="RefSeq" id="XP_070906009.1">
    <property type="nucleotide sequence ID" value="XM_071038155.1"/>
</dbReference>
<evidence type="ECO:0000313" key="2">
    <source>
        <dbReference type="Proteomes" id="UP001610444"/>
    </source>
</evidence>
<comment type="caution">
    <text evidence="1">The sequence shown here is derived from an EMBL/GenBank/DDBJ whole genome shotgun (WGS) entry which is preliminary data.</text>
</comment>
<protein>
    <recommendedName>
        <fullName evidence="3">Cyanovirin-N domain-containing protein</fullName>
    </recommendedName>
</protein>
<evidence type="ECO:0000313" key="1">
    <source>
        <dbReference type="EMBL" id="KAL2861919.1"/>
    </source>
</evidence>
<evidence type="ECO:0008006" key="3">
    <source>
        <dbReference type="Google" id="ProtNLM"/>
    </source>
</evidence>